<evidence type="ECO:0000313" key="2">
    <source>
        <dbReference type="Proteomes" id="UP000789702"/>
    </source>
</evidence>
<comment type="caution">
    <text evidence="1">The sequence shown here is derived from an EMBL/GenBank/DDBJ whole genome shotgun (WGS) entry which is preliminary data.</text>
</comment>
<proteinExistence type="predicted"/>
<dbReference type="EMBL" id="CAJVPU010023987">
    <property type="protein sequence ID" value="CAG8690704.1"/>
    <property type="molecule type" value="Genomic_DNA"/>
</dbReference>
<dbReference type="Proteomes" id="UP000789702">
    <property type="component" value="Unassembled WGS sequence"/>
</dbReference>
<gene>
    <name evidence="1" type="ORF">DHETER_LOCUS11239</name>
</gene>
<accession>A0ACA9P457</accession>
<organism evidence="1 2">
    <name type="scientific">Dentiscutata heterogama</name>
    <dbReference type="NCBI Taxonomy" id="1316150"/>
    <lineage>
        <taxon>Eukaryota</taxon>
        <taxon>Fungi</taxon>
        <taxon>Fungi incertae sedis</taxon>
        <taxon>Mucoromycota</taxon>
        <taxon>Glomeromycotina</taxon>
        <taxon>Glomeromycetes</taxon>
        <taxon>Diversisporales</taxon>
        <taxon>Gigasporaceae</taxon>
        <taxon>Dentiscutata</taxon>
    </lineage>
</organism>
<name>A0ACA9P457_9GLOM</name>
<protein>
    <submittedName>
        <fullName evidence="1">9865_t:CDS:1</fullName>
    </submittedName>
</protein>
<sequence length="119" mass="13753">YRSLMGLIFFAVSSWVQFHLQPLRQGLLSLLMFGAQCFPEFLTDSPTGSLVGLEPPFCYSLHRVGTYSLLRYRPHLPNHRYRRYMANFAAIITRNPLLGSQRFSELPSLFHLFSPQDSL</sequence>
<reference evidence="1" key="1">
    <citation type="submission" date="2021-06" db="EMBL/GenBank/DDBJ databases">
        <authorList>
            <person name="Kallberg Y."/>
            <person name="Tangrot J."/>
            <person name="Rosling A."/>
        </authorList>
    </citation>
    <scope>NUCLEOTIDE SEQUENCE</scope>
    <source>
        <strain evidence="1">IL203A</strain>
    </source>
</reference>
<feature type="non-terminal residue" evidence="1">
    <location>
        <position position="1"/>
    </location>
</feature>
<evidence type="ECO:0000313" key="1">
    <source>
        <dbReference type="EMBL" id="CAG8690704.1"/>
    </source>
</evidence>
<keyword evidence="2" id="KW-1185">Reference proteome</keyword>
<feature type="non-terminal residue" evidence="1">
    <location>
        <position position="119"/>
    </location>
</feature>